<dbReference type="Pfam" id="PF13233">
    <property type="entry name" value="Complex1_LYR_2"/>
    <property type="match status" value="1"/>
</dbReference>
<dbReference type="GO" id="GO:0005739">
    <property type="term" value="C:mitochondrion"/>
    <property type="evidence" value="ECO:0007669"/>
    <property type="project" value="TreeGrafter"/>
</dbReference>
<evidence type="ECO:0000313" key="4">
    <source>
        <dbReference type="Proteomes" id="UP000085678"/>
    </source>
</evidence>
<dbReference type="STRING" id="7574.A0A1S3H482"/>
<gene>
    <name evidence="5" type="primary">LOC106152029</name>
    <name evidence="6" type="synonym">LOC106161832</name>
</gene>
<keyword evidence="4" id="KW-1185">Reference proteome</keyword>
<evidence type="ECO:0000313" key="5">
    <source>
        <dbReference type="RefSeq" id="XP_013380945.1"/>
    </source>
</evidence>
<dbReference type="AlphaFoldDB" id="A0A1S3H482"/>
<dbReference type="PANTHER" id="PTHR31716:SF1">
    <property type="entry name" value="PROTEIN FMC1 HOMOLOG"/>
    <property type="match status" value="1"/>
</dbReference>
<dbReference type="CDD" id="cd20271">
    <property type="entry name" value="Complex1_LYR_FMC1"/>
    <property type="match status" value="1"/>
</dbReference>
<feature type="region of interest" description="Disordered" evidence="3">
    <location>
        <begin position="82"/>
        <end position="113"/>
    </location>
</feature>
<proteinExistence type="inferred from homology"/>
<comment type="similarity">
    <text evidence="1">Belongs to the FMC1 family.</text>
</comment>
<dbReference type="KEGG" id="lak:106152029"/>
<accession>A0A1S3H482</accession>
<dbReference type="GeneID" id="106161832"/>
<name>A0A1S3H482_LINAN</name>
<sequence length="113" mass="12817">MAAPTRARTLSVLRGLLHELKLMTPKSKLRTTPVYSYVLDQYRQHQLTSNTYCKGDGAMNHLAETYLCLLKSTRECKELREEFKGHGERSTESTANLVGYKLPESYTENGSDS</sequence>
<evidence type="ECO:0000256" key="2">
    <source>
        <dbReference type="ARBA" id="ARBA00013846"/>
    </source>
</evidence>
<evidence type="ECO:0000256" key="3">
    <source>
        <dbReference type="SAM" id="MobiDB-lite"/>
    </source>
</evidence>
<dbReference type="InterPro" id="IPR037667">
    <property type="entry name" value="FMC1_homologue"/>
</dbReference>
<reference evidence="5 6" key="1">
    <citation type="submission" date="2025-04" db="UniProtKB">
        <authorList>
            <consortium name="RefSeq"/>
        </authorList>
    </citation>
    <scope>IDENTIFICATION</scope>
    <source>
        <tissue evidence="5 6">Gonads</tissue>
    </source>
</reference>
<evidence type="ECO:0000313" key="6">
    <source>
        <dbReference type="RefSeq" id="XP_013394318.1"/>
    </source>
</evidence>
<protein>
    <recommendedName>
        <fullName evidence="2">Protein FMC1 homolog</fullName>
    </recommendedName>
</protein>
<dbReference type="RefSeq" id="XP_013394318.1">
    <property type="nucleotide sequence ID" value="XM_013538864.2"/>
</dbReference>
<dbReference type="Proteomes" id="UP000085678">
    <property type="component" value="Unplaced"/>
</dbReference>
<dbReference type="RefSeq" id="XP_013380945.1">
    <property type="nucleotide sequence ID" value="XM_013525491.1"/>
</dbReference>
<feature type="compositionally biased region" description="Basic and acidic residues" evidence="3">
    <location>
        <begin position="82"/>
        <end position="91"/>
    </location>
</feature>
<dbReference type="OrthoDB" id="551431at2759"/>
<dbReference type="OMA" id="HHASLTY"/>
<evidence type="ECO:0000256" key="1">
    <source>
        <dbReference type="ARBA" id="ARBA00009058"/>
    </source>
</evidence>
<dbReference type="GeneID" id="106152029"/>
<dbReference type="PANTHER" id="PTHR31716">
    <property type="entry name" value="PROTEIN FMC1 HOMOLOG"/>
    <property type="match status" value="1"/>
</dbReference>
<dbReference type="KEGG" id="lak:106161832"/>
<organism evidence="4 5">
    <name type="scientific">Lingula anatina</name>
    <name type="common">Brachiopod</name>
    <name type="synonym">Lingula unguis</name>
    <dbReference type="NCBI Taxonomy" id="7574"/>
    <lineage>
        <taxon>Eukaryota</taxon>
        <taxon>Metazoa</taxon>
        <taxon>Spiralia</taxon>
        <taxon>Lophotrochozoa</taxon>
        <taxon>Brachiopoda</taxon>
        <taxon>Linguliformea</taxon>
        <taxon>Lingulata</taxon>
        <taxon>Lingulida</taxon>
        <taxon>Linguloidea</taxon>
        <taxon>Lingulidae</taxon>
        <taxon>Lingula</taxon>
    </lineage>
</organism>